<keyword evidence="2" id="KW-1185">Reference proteome</keyword>
<dbReference type="EMBL" id="JACOPN010000003">
    <property type="protein sequence ID" value="MBC5716949.1"/>
    <property type="molecule type" value="Genomic_DNA"/>
</dbReference>
<reference evidence="1" key="1">
    <citation type="submission" date="2020-08" db="EMBL/GenBank/DDBJ databases">
        <title>Genome public.</title>
        <authorList>
            <person name="Liu C."/>
            <person name="Sun Q."/>
        </authorList>
    </citation>
    <scope>NUCLEOTIDE SEQUENCE</scope>
    <source>
        <strain evidence="1">BX5</strain>
    </source>
</reference>
<evidence type="ECO:0000313" key="1">
    <source>
        <dbReference type="EMBL" id="MBC5716949.1"/>
    </source>
</evidence>
<dbReference type="AlphaFoldDB" id="A0A8J6J393"/>
<organism evidence="1 2">
    <name type="scientific">Flintibacter faecis</name>
    <dbReference type="NCBI Taxonomy" id="2763047"/>
    <lineage>
        <taxon>Bacteria</taxon>
        <taxon>Bacillati</taxon>
        <taxon>Bacillota</taxon>
        <taxon>Clostridia</taxon>
        <taxon>Eubacteriales</taxon>
        <taxon>Flintibacter</taxon>
    </lineage>
</organism>
<accession>A0A8J6J393</accession>
<evidence type="ECO:0000313" key="2">
    <source>
        <dbReference type="Proteomes" id="UP000602260"/>
    </source>
</evidence>
<protein>
    <submittedName>
        <fullName evidence="1">Uncharacterized protein</fullName>
    </submittedName>
</protein>
<proteinExistence type="predicted"/>
<comment type="caution">
    <text evidence="1">The sequence shown here is derived from an EMBL/GenBank/DDBJ whole genome shotgun (WGS) entry which is preliminary data.</text>
</comment>
<sequence>MTILKKRKARAQRSRSFRCPHCGAAMILRPASEIYHDAKSDRKLYVCHNYPACNTYVAAHPNTDKPMGVPANGNLRNLRIQAHRKFDLIWKNGIMTREEAYRWFADSFGLSLRDAHIGMCSEYRCRELIRLCNEVLARNNCVA</sequence>
<name>A0A8J6J393_9FIRM</name>
<dbReference type="Pfam" id="PF11672">
    <property type="entry name" value="DUF3268"/>
    <property type="match status" value="1"/>
</dbReference>
<gene>
    <name evidence="1" type="ORF">H8S55_06420</name>
</gene>
<dbReference type="InterPro" id="IPR021686">
    <property type="entry name" value="DUF3268"/>
</dbReference>
<dbReference type="Proteomes" id="UP000602260">
    <property type="component" value="Unassembled WGS sequence"/>
</dbReference>